<dbReference type="SUPFAM" id="SSF54160">
    <property type="entry name" value="Chromo domain-like"/>
    <property type="match status" value="2"/>
</dbReference>
<dbReference type="CDD" id="cd17919">
    <property type="entry name" value="DEXHc_Snf"/>
    <property type="match status" value="1"/>
</dbReference>
<keyword evidence="7" id="KW-0862">Zinc</keyword>
<dbReference type="GO" id="GO:0000785">
    <property type="term" value="C:chromatin"/>
    <property type="evidence" value="ECO:0007669"/>
    <property type="project" value="TreeGrafter"/>
</dbReference>
<sequence length="1606" mass="183139">MSAHKIKAGDGISVYWDEDKAWYPGEVTEVDEEQAMCHVQYEDGEHERLNLKDPDVKYRVGRNWRGVLRQKKNKDGKDPVLKAVADILFDVEDRLPPKGVFTNRMPWWNKWHHCVSQAVECGSIPHIAKAAIDISLQMKKNITTTWWSSNSAEWRKRAKTAGTVSEMDLLVKDLQRKVVDWSAARRLWENGNSEHEQEQKEWTSQGSNPVETADRNNVLELDDSASSDSKYLVGRTTRKRLVQVIQSDNSNTNSDAAKHQDDQNGVKQRQLQEFENKRVQTRLRRKRKSEDGPDERQNGRNLLIKGTQYVSEVQEFYIKEEVDDAKENSITLINDSDLKNEHEMHYGKESVLIRERIDTSEDMAQQGNQGLEEFDVLAEEKSSRSMETETFVIKDDDGDNLVASENLKEPFQGAKEKKKVSFHEKDILDGSITKNVCFLTHSIQDKRKLNVPKESERERETLPRQTDYVSTEQEHISGKREKDTMVGCSNDLELPELKDKVMTDSCSEIVSEQKCFTKKPQELRRSLRIEVKSSLNQEELSVKDIKKKSVHLKSPRKPDFCARNEGEDICHLKRHVLHEDEDHGKNLNFMPLKQDASSANAKTTLRQSKASLKQDSHGSNVAEESQKLGQATSSLKKSSQHNADEDGQPLERKMLYGNAEDHNENLNFKSLKEGEPSVKADKRLRQVKPSLNKHPHRRNAVENSHFMVKHELGDNAEDHDGNSNKKLPKYDGPHIKARKKLMQVQSPSELDSLRRNSAQDSDMEKLNIKLPIEDVLNVKAESKLGQPHKVLGLRKSTSSQKDAAEGKGNCGIIVGFKSDASENEVSVCSPACSRDGPLICKIPATGKRKRTRVQKYIDDKATIENRKKWKNHWTNDSATVCMSRIENTIIPSNMKNGKKKREEIEVSSKIQDMAMESHRNDHGKVSGANSSSDSQEAELDHMTLNHVCSICQFGGAENLLLLCDGKGCSCSIHTFCLHPPLVKVPEGDWLCPYCKESLPINLKRVKKAGNLYLAKKIEKIIGRRQVQVGTEQSEMQLQYLVKWASLSHHHDSWVPESWVLHHDRARVLNFQRRFPISGGSALIYVDERKPEWLKIDRVIACREKLLGSESSSEIGMANLSGSEKNGKYEFLVKWMGLDYSDATWEDSCNEELLGSAAKLVERHQKAIERVEIDRGHPVSVSIKEQPSYLKGGILHDYQLQGMKWILNNFEHRRNVILADEMGLGKTIQAITFIVYMKKEKLNSKPVLVIAPKSTLPGWDQEFRQWAPDLNVILYQGDKDSRSCIRGHEFYKPRNIVLFDVLVTSFEIAMIDNSILQKFKWSSIIVDEGHRIKNFHSKLGSLLKQQATDFRLLMTGTPLQNTLTELFALLHFLDPSEVPDPESAAYAFSEIDISSDQNDRAKTHEHITRIHDLLQPRMLRRLKSEVLRDMIPGKRLVEVPCSLAIPQRRLYVNLLKKNYKELNKGIHNGRKRGLNSLLVDLKMCCNHPYLFPGQEPCNMFGEKAFKLLVEASGKLQLLEKLLPRLKQGGHRVLLFSQMTRMLDLLEDFLNFLGFPYCRIDGKTPASERQQRIRNFNSAGSTIFAFLISTRAGGLGINLPSADTVIIY</sequence>
<dbReference type="SUPFAM" id="SSF52540">
    <property type="entry name" value="P-loop containing nucleoside triphosphate hydrolases"/>
    <property type="match status" value="2"/>
</dbReference>
<dbReference type="GO" id="GO:0042393">
    <property type="term" value="F:histone binding"/>
    <property type="evidence" value="ECO:0007669"/>
    <property type="project" value="TreeGrafter"/>
</dbReference>
<feature type="compositionally biased region" description="Basic and acidic residues" evidence="11">
    <location>
        <begin position="472"/>
        <end position="482"/>
    </location>
</feature>
<feature type="domain" description="Helicase ATP-binding" evidence="14">
    <location>
        <begin position="1206"/>
        <end position="1375"/>
    </location>
</feature>
<keyword evidence="2" id="KW-0479">Metal-binding</keyword>
<dbReference type="GO" id="GO:0005634">
    <property type="term" value="C:nucleus"/>
    <property type="evidence" value="ECO:0007669"/>
    <property type="project" value="UniProtKB-SubCell"/>
</dbReference>
<evidence type="ECO:0000256" key="10">
    <source>
        <dbReference type="PROSITE-ProRule" id="PRU00146"/>
    </source>
</evidence>
<dbReference type="InterPro" id="IPR000953">
    <property type="entry name" value="Chromo/chromo_shadow_dom"/>
</dbReference>
<feature type="compositionally biased region" description="Basic and acidic residues" evidence="11">
    <location>
        <begin position="288"/>
        <end position="298"/>
    </location>
</feature>
<dbReference type="PANTHER" id="PTHR45623:SF33">
    <property type="entry name" value="OS01G0881000 PROTEIN"/>
    <property type="match status" value="1"/>
</dbReference>
<accession>A0AA38G6L2</accession>
<keyword evidence="4" id="KW-0547">Nucleotide-binding</keyword>
<dbReference type="Gene3D" id="3.40.50.10810">
    <property type="entry name" value="Tandem AAA-ATPase domain"/>
    <property type="match status" value="1"/>
</dbReference>
<dbReference type="InterPro" id="IPR019787">
    <property type="entry name" value="Znf_PHD-finger"/>
</dbReference>
<gene>
    <name evidence="16" type="ORF">KI387_019091</name>
</gene>
<keyword evidence="9" id="KW-0539">Nucleus</keyword>
<dbReference type="InterPro" id="IPR016197">
    <property type="entry name" value="Chromo-like_dom_sf"/>
</dbReference>
<dbReference type="SUPFAM" id="SSF63748">
    <property type="entry name" value="Tudor/PWWP/MBT"/>
    <property type="match status" value="1"/>
</dbReference>
<feature type="region of interest" description="Disordered" evidence="11">
    <location>
        <begin position="663"/>
        <end position="704"/>
    </location>
</feature>
<evidence type="ECO:0000256" key="2">
    <source>
        <dbReference type="ARBA" id="ARBA00022723"/>
    </source>
</evidence>
<keyword evidence="6" id="KW-0378">Hydrolase</keyword>
<evidence type="ECO:0000256" key="4">
    <source>
        <dbReference type="ARBA" id="ARBA00022741"/>
    </source>
</evidence>
<feature type="non-terminal residue" evidence="16">
    <location>
        <position position="1606"/>
    </location>
</feature>
<dbReference type="InterPro" id="IPR002999">
    <property type="entry name" value="Tudor"/>
</dbReference>
<feature type="compositionally biased region" description="Polar residues" evidence="11">
    <location>
        <begin position="595"/>
        <end position="641"/>
    </location>
</feature>
<dbReference type="InterPro" id="IPR014001">
    <property type="entry name" value="Helicase_ATP-bd"/>
</dbReference>
<dbReference type="InterPro" id="IPR013083">
    <property type="entry name" value="Znf_RING/FYVE/PHD"/>
</dbReference>
<dbReference type="InterPro" id="IPR001650">
    <property type="entry name" value="Helicase_C-like"/>
</dbReference>
<evidence type="ECO:0000259" key="13">
    <source>
        <dbReference type="PROSITE" id="PS50016"/>
    </source>
</evidence>
<dbReference type="Gene3D" id="2.30.30.140">
    <property type="match status" value="1"/>
</dbReference>
<dbReference type="Proteomes" id="UP000824469">
    <property type="component" value="Unassembled WGS sequence"/>
</dbReference>
<evidence type="ECO:0000259" key="14">
    <source>
        <dbReference type="PROSITE" id="PS51192"/>
    </source>
</evidence>
<comment type="subcellular location">
    <subcellularLocation>
        <location evidence="1">Nucleus</location>
    </subcellularLocation>
</comment>
<dbReference type="PROSITE" id="PS51194">
    <property type="entry name" value="HELICASE_CTER"/>
    <property type="match status" value="1"/>
</dbReference>
<feature type="compositionally biased region" description="Basic and acidic residues" evidence="11">
    <location>
        <begin position="663"/>
        <end position="684"/>
    </location>
</feature>
<dbReference type="Gene3D" id="2.40.50.40">
    <property type="match status" value="2"/>
</dbReference>
<feature type="domain" description="Chromo" evidence="12">
    <location>
        <begin position="1100"/>
        <end position="1165"/>
    </location>
</feature>
<evidence type="ECO:0000256" key="5">
    <source>
        <dbReference type="ARBA" id="ARBA00022771"/>
    </source>
</evidence>
<evidence type="ECO:0000259" key="12">
    <source>
        <dbReference type="PROSITE" id="PS50013"/>
    </source>
</evidence>
<dbReference type="SMART" id="SM00487">
    <property type="entry name" value="DEXDc"/>
    <property type="match status" value="1"/>
</dbReference>
<evidence type="ECO:0000256" key="11">
    <source>
        <dbReference type="SAM" id="MobiDB-lite"/>
    </source>
</evidence>
<dbReference type="GO" id="GO:0140658">
    <property type="term" value="F:ATP-dependent chromatin remodeler activity"/>
    <property type="evidence" value="ECO:0007669"/>
    <property type="project" value="TreeGrafter"/>
</dbReference>
<feature type="compositionally biased region" description="Basic and acidic residues" evidence="11">
    <location>
        <begin position="190"/>
        <end position="201"/>
    </location>
</feature>
<dbReference type="Gene3D" id="3.40.50.300">
    <property type="entry name" value="P-loop containing nucleotide triphosphate hydrolases"/>
    <property type="match status" value="1"/>
</dbReference>
<dbReference type="Pfam" id="PF00385">
    <property type="entry name" value="Chromo"/>
    <property type="match status" value="2"/>
</dbReference>
<dbReference type="Gene3D" id="3.30.40.10">
    <property type="entry name" value="Zinc/RING finger domain, C3HC4 (zinc finger)"/>
    <property type="match status" value="1"/>
</dbReference>
<keyword evidence="17" id="KW-1185">Reference proteome</keyword>
<dbReference type="GO" id="GO:0008270">
    <property type="term" value="F:zinc ion binding"/>
    <property type="evidence" value="ECO:0007669"/>
    <property type="project" value="UniProtKB-KW"/>
</dbReference>
<dbReference type="PROSITE" id="PS51192">
    <property type="entry name" value="HELICASE_ATP_BIND_1"/>
    <property type="match status" value="1"/>
</dbReference>
<evidence type="ECO:0000256" key="9">
    <source>
        <dbReference type="ARBA" id="ARBA00023242"/>
    </source>
</evidence>
<protein>
    <submittedName>
        <fullName evidence="16">Uncharacterized protein</fullName>
    </submittedName>
</protein>
<name>A0AA38G6L2_TAXCH</name>
<feature type="domain" description="Chromo" evidence="12">
    <location>
        <begin position="1015"/>
        <end position="1073"/>
    </location>
</feature>
<dbReference type="InterPro" id="IPR038718">
    <property type="entry name" value="SNF2-like_sf"/>
</dbReference>
<feature type="region of interest" description="Disordered" evidence="11">
    <location>
        <begin position="450"/>
        <end position="482"/>
    </location>
</feature>
<evidence type="ECO:0000313" key="16">
    <source>
        <dbReference type="EMBL" id="KAH9317322.1"/>
    </source>
</evidence>
<dbReference type="PROSITE" id="PS50013">
    <property type="entry name" value="CHROMO_2"/>
    <property type="match status" value="2"/>
</dbReference>
<proteinExistence type="predicted"/>
<dbReference type="CDD" id="cd18793">
    <property type="entry name" value="SF2_C_SNF"/>
    <property type="match status" value="1"/>
</dbReference>
<dbReference type="Pfam" id="PF00628">
    <property type="entry name" value="PHD"/>
    <property type="match status" value="1"/>
</dbReference>
<dbReference type="OMA" id="MAMESHR"/>
<evidence type="ECO:0000313" key="17">
    <source>
        <dbReference type="Proteomes" id="UP000824469"/>
    </source>
</evidence>
<evidence type="ECO:0000256" key="6">
    <source>
        <dbReference type="ARBA" id="ARBA00022801"/>
    </source>
</evidence>
<dbReference type="GO" id="GO:0003677">
    <property type="term" value="F:DNA binding"/>
    <property type="evidence" value="ECO:0007669"/>
    <property type="project" value="TreeGrafter"/>
</dbReference>
<dbReference type="Pfam" id="PF00271">
    <property type="entry name" value="Helicase_C"/>
    <property type="match status" value="1"/>
</dbReference>
<feature type="compositionally biased region" description="Basic and acidic residues" evidence="11">
    <location>
        <begin position="256"/>
        <end position="278"/>
    </location>
</feature>
<feature type="domain" description="PHD-type" evidence="13">
    <location>
        <begin position="945"/>
        <end position="997"/>
    </location>
</feature>
<dbReference type="InterPro" id="IPR001965">
    <property type="entry name" value="Znf_PHD"/>
</dbReference>
<dbReference type="InterPro" id="IPR027417">
    <property type="entry name" value="P-loop_NTPase"/>
</dbReference>
<feature type="compositionally biased region" description="Basic and acidic residues" evidence="11">
    <location>
        <begin position="450"/>
        <end position="462"/>
    </location>
</feature>
<dbReference type="SMART" id="SM00490">
    <property type="entry name" value="HELICc"/>
    <property type="match status" value="1"/>
</dbReference>
<organism evidence="16 17">
    <name type="scientific">Taxus chinensis</name>
    <name type="common">Chinese yew</name>
    <name type="synonym">Taxus wallichiana var. chinensis</name>
    <dbReference type="NCBI Taxonomy" id="29808"/>
    <lineage>
        <taxon>Eukaryota</taxon>
        <taxon>Viridiplantae</taxon>
        <taxon>Streptophyta</taxon>
        <taxon>Embryophyta</taxon>
        <taxon>Tracheophyta</taxon>
        <taxon>Spermatophyta</taxon>
        <taxon>Pinopsida</taxon>
        <taxon>Pinidae</taxon>
        <taxon>Conifers II</taxon>
        <taxon>Cupressales</taxon>
        <taxon>Taxaceae</taxon>
        <taxon>Taxus</taxon>
    </lineage>
</organism>
<dbReference type="SMART" id="SM00298">
    <property type="entry name" value="CHROMO"/>
    <property type="match status" value="2"/>
</dbReference>
<keyword evidence="8" id="KW-0067">ATP-binding</keyword>
<dbReference type="InterPro" id="IPR049730">
    <property type="entry name" value="SNF2/RAD54-like_C"/>
</dbReference>
<dbReference type="EMBL" id="JAHRHJ020000004">
    <property type="protein sequence ID" value="KAH9317322.1"/>
    <property type="molecule type" value="Genomic_DNA"/>
</dbReference>
<dbReference type="InterPro" id="IPR023780">
    <property type="entry name" value="Chromo_domain"/>
</dbReference>
<feature type="region of interest" description="Disordered" evidence="11">
    <location>
        <begin position="190"/>
        <end position="211"/>
    </location>
</feature>
<dbReference type="PANTHER" id="PTHR45623">
    <property type="entry name" value="CHROMODOMAIN-HELICASE-DNA-BINDING PROTEIN 3-RELATED-RELATED"/>
    <property type="match status" value="1"/>
</dbReference>
<feature type="domain" description="Helicase C-terminal" evidence="15">
    <location>
        <begin position="1516"/>
        <end position="1606"/>
    </location>
</feature>
<evidence type="ECO:0000256" key="7">
    <source>
        <dbReference type="ARBA" id="ARBA00022833"/>
    </source>
</evidence>
<reference evidence="16 17" key="1">
    <citation type="journal article" date="2021" name="Nat. Plants">
        <title>The Taxus genome provides insights into paclitaxel biosynthesis.</title>
        <authorList>
            <person name="Xiong X."/>
            <person name="Gou J."/>
            <person name="Liao Q."/>
            <person name="Li Y."/>
            <person name="Zhou Q."/>
            <person name="Bi G."/>
            <person name="Li C."/>
            <person name="Du R."/>
            <person name="Wang X."/>
            <person name="Sun T."/>
            <person name="Guo L."/>
            <person name="Liang H."/>
            <person name="Lu P."/>
            <person name="Wu Y."/>
            <person name="Zhang Z."/>
            <person name="Ro D.K."/>
            <person name="Shang Y."/>
            <person name="Huang S."/>
            <person name="Yan J."/>
        </authorList>
    </citation>
    <scope>NUCLEOTIDE SEQUENCE [LARGE SCALE GENOMIC DNA]</scope>
    <source>
        <strain evidence="16">Ta-2019</strain>
    </source>
</reference>
<evidence type="ECO:0000256" key="8">
    <source>
        <dbReference type="ARBA" id="ARBA00022840"/>
    </source>
</evidence>
<comment type="caution">
    <text evidence="16">The sequence shown here is derived from an EMBL/GenBank/DDBJ whole genome shotgun (WGS) entry which is preliminary data.</text>
</comment>
<feature type="region of interest" description="Disordered" evidence="11">
    <location>
        <begin position="247"/>
        <end position="300"/>
    </location>
</feature>
<dbReference type="SMART" id="SM00249">
    <property type="entry name" value="PHD"/>
    <property type="match status" value="1"/>
</dbReference>
<keyword evidence="5 10" id="KW-0863">Zinc-finger</keyword>
<evidence type="ECO:0000256" key="3">
    <source>
        <dbReference type="ARBA" id="ARBA00022737"/>
    </source>
</evidence>
<feature type="region of interest" description="Disordered" evidence="11">
    <location>
        <begin position="587"/>
        <end position="648"/>
    </location>
</feature>
<dbReference type="GO" id="GO:0005524">
    <property type="term" value="F:ATP binding"/>
    <property type="evidence" value="ECO:0007669"/>
    <property type="project" value="UniProtKB-KW"/>
</dbReference>
<evidence type="ECO:0000259" key="15">
    <source>
        <dbReference type="PROSITE" id="PS51194"/>
    </source>
</evidence>
<dbReference type="PROSITE" id="PS50016">
    <property type="entry name" value="ZF_PHD_2"/>
    <property type="match status" value="1"/>
</dbReference>
<evidence type="ECO:0000256" key="1">
    <source>
        <dbReference type="ARBA" id="ARBA00004123"/>
    </source>
</evidence>
<dbReference type="Pfam" id="PF00176">
    <property type="entry name" value="SNF2-rel_dom"/>
    <property type="match status" value="1"/>
</dbReference>
<dbReference type="GO" id="GO:0003682">
    <property type="term" value="F:chromatin binding"/>
    <property type="evidence" value="ECO:0007669"/>
    <property type="project" value="TreeGrafter"/>
</dbReference>
<dbReference type="CDD" id="cd20404">
    <property type="entry name" value="Tudor_Agenet_AtEML-like"/>
    <property type="match status" value="1"/>
</dbReference>
<dbReference type="SMART" id="SM00333">
    <property type="entry name" value="TUDOR"/>
    <property type="match status" value="1"/>
</dbReference>
<dbReference type="InterPro" id="IPR000330">
    <property type="entry name" value="SNF2_N"/>
</dbReference>
<keyword evidence="3" id="KW-0677">Repeat</keyword>
<dbReference type="GO" id="GO:0016887">
    <property type="term" value="F:ATP hydrolysis activity"/>
    <property type="evidence" value="ECO:0007669"/>
    <property type="project" value="TreeGrafter"/>
</dbReference>